<dbReference type="GO" id="GO:0051865">
    <property type="term" value="P:protein autoubiquitination"/>
    <property type="evidence" value="ECO:0007669"/>
    <property type="project" value="TreeGrafter"/>
</dbReference>
<accession>A0A9P6VXS0</accession>
<sequence>MATLERSIATRDGPAERVNAAFDPTAVPLDPAPLTQLSRHSHVVQPEHARAVQEQDLIDLGREQLFAGSTRAASTGQRRRDRQQDVDSRTVPASAPQAVAEQSQDAMNLLVSLRAARQAFVSALDSVIREALPTRLAETPLSADAATNTGLAPLVDASSDAVSSSPQNRLSSASTQMADDDVTLMGLLRSLRARQPSAERHQSPSEMQSAERSSPLDARRSRPPSATLTVLDEVQSRLDQFAPEDWLLPTDAELARSLVSLLACLQRLADLSGGRDLGSEPSGHVETTLATGRRGDQTLGATLERGASALLGSSRGSFEPPVAGVLRAVEHAERDLLWGRVDDLSERLRLLSHARVLEVFEQDAADSSLSPHRSPEPPIRYSLDGASGSDLPPQYSQHAGPSHAHLPPAYVDDGMLRDNHFDLAAGESKHAAVEAGVDGAPLRTRTRKVSTSAHSEKMRRDLDGVTEAIERLYVVSPQLANQRVEPDRRALRERQLANLGNAIERLNQGRLNDQRAAPVQPLPQASRLAHAGVAERPSSAGLREDTKVFEDHAFERMLDQIDKAARRTLADQRVELNGKRKAPVADPSVQARLDALFDRSETSRRDFILQHTGKGRLAAQDAVFRSSSASIPEGSDRTFATRDPFAQASPSTTRDLLARPQSAPADGRFDIPSADTNDANTSWKSLKRGLLKRAPGSRRCSQDVSAALEDAQIANRSRPGTSTHVLPHAEVDSIVELSRNLGTLHVSFWPRRGIAGGAPFKIVALEDDAILVAPEGGRPASRIALPCRVPQQEVELAAVDDGYEARLTVALGSPALERPDLEIRTPLMADELRSSMPTSYRCSVCDVELVQAASITRYNALPSEHWAELIDAWMCHQDQALSDDLIAKGKGIKPRPDEGLVSNTYLLFPSNLVRNCDVQAEKQP</sequence>
<dbReference type="GO" id="GO:0005829">
    <property type="term" value="C:cytosol"/>
    <property type="evidence" value="ECO:0007669"/>
    <property type="project" value="TreeGrafter"/>
</dbReference>
<feature type="region of interest" description="Disordered" evidence="1">
    <location>
        <begin position="68"/>
        <end position="98"/>
    </location>
</feature>
<gene>
    <name evidence="2" type="ORF">C6P46_005599</name>
</gene>
<evidence type="ECO:0000313" key="3">
    <source>
        <dbReference type="Proteomes" id="UP000777482"/>
    </source>
</evidence>
<dbReference type="InterPro" id="IPR019193">
    <property type="entry name" value="UBQ-conj_enz_E2-bd_prot"/>
</dbReference>
<feature type="region of interest" description="Disordered" evidence="1">
    <location>
        <begin position="158"/>
        <end position="178"/>
    </location>
</feature>
<dbReference type="GO" id="GO:0000151">
    <property type="term" value="C:ubiquitin ligase complex"/>
    <property type="evidence" value="ECO:0007669"/>
    <property type="project" value="TreeGrafter"/>
</dbReference>
<organism evidence="2 3">
    <name type="scientific">Rhodotorula mucilaginosa</name>
    <name type="common">Yeast</name>
    <name type="synonym">Rhodotorula rubra</name>
    <dbReference type="NCBI Taxonomy" id="5537"/>
    <lineage>
        <taxon>Eukaryota</taxon>
        <taxon>Fungi</taxon>
        <taxon>Dikarya</taxon>
        <taxon>Basidiomycota</taxon>
        <taxon>Pucciniomycotina</taxon>
        <taxon>Microbotryomycetes</taxon>
        <taxon>Sporidiobolales</taxon>
        <taxon>Sporidiobolaceae</taxon>
        <taxon>Rhodotorula</taxon>
    </lineage>
</organism>
<comment type="caution">
    <text evidence="2">The sequence shown here is derived from an EMBL/GenBank/DDBJ whole genome shotgun (WGS) entry which is preliminary data.</text>
</comment>
<dbReference type="AlphaFoldDB" id="A0A9P6VXS0"/>
<reference evidence="2 3" key="1">
    <citation type="submission" date="2020-11" db="EMBL/GenBank/DDBJ databases">
        <title>Kefir isolates.</title>
        <authorList>
            <person name="Marcisauskas S."/>
            <person name="Kim Y."/>
            <person name="Blasche S."/>
        </authorList>
    </citation>
    <scope>NUCLEOTIDE SEQUENCE [LARGE SCALE GENOMIC DNA]</scope>
    <source>
        <strain evidence="2 3">KR</strain>
    </source>
</reference>
<dbReference type="OrthoDB" id="66510at2759"/>
<dbReference type="Pfam" id="PF09814">
    <property type="entry name" value="HECT_2"/>
    <property type="match status" value="1"/>
</dbReference>
<feature type="region of interest" description="Disordered" evidence="1">
    <location>
        <begin position="363"/>
        <end position="407"/>
    </location>
</feature>
<feature type="region of interest" description="Disordered" evidence="1">
    <location>
        <begin position="194"/>
        <end position="226"/>
    </location>
</feature>
<dbReference type="EMBL" id="PUHQ01000061">
    <property type="protein sequence ID" value="KAG0658853.1"/>
    <property type="molecule type" value="Genomic_DNA"/>
</dbReference>
<evidence type="ECO:0000256" key="1">
    <source>
        <dbReference type="SAM" id="MobiDB-lite"/>
    </source>
</evidence>
<dbReference type="GO" id="GO:0006513">
    <property type="term" value="P:protein monoubiquitination"/>
    <property type="evidence" value="ECO:0007669"/>
    <property type="project" value="TreeGrafter"/>
</dbReference>
<feature type="compositionally biased region" description="Polar residues" evidence="1">
    <location>
        <begin position="166"/>
        <end position="177"/>
    </location>
</feature>
<dbReference type="GO" id="GO:0043161">
    <property type="term" value="P:proteasome-mediated ubiquitin-dependent protein catabolic process"/>
    <property type="evidence" value="ECO:0007669"/>
    <property type="project" value="TreeGrafter"/>
</dbReference>
<proteinExistence type="predicted"/>
<dbReference type="GO" id="GO:0061630">
    <property type="term" value="F:ubiquitin protein ligase activity"/>
    <property type="evidence" value="ECO:0007669"/>
    <property type="project" value="TreeGrafter"/>
</dbReference>
<keyword evidence="3" id="KW-1185">Reference proteome</keyword>
<dbReference type="PANTHER" id="PTHR31531">
    <property type="entry name" value="E3 UBIQUITIN-PROTEIN LIGASE E3D FAMILY MEMBER"/>
    <property type="match status" value="1"/>
</dbReference>
<dbReference type="PANTHER" id="PTHR31531:SF2">
    <property type="entry name" value="E3 UBIQUITIN-PROTEIN LIGASE E3D"/>
    <property type="match status" value="1"/>
</dbReference>
<dbReference type="Proteomes" id="UP000777482">
    <property type="component" value="Unassembled WGS sequence"/>
</dbReference>
<evidence type="ECO:0008006" key="4">
    <source>
        <dbReference type="Google" id="ProtNLM"/>
    </source>
</evidence>
<protein>
    <recommendedName>
        <fullName evidence="4">HECT-like ubiquitin-conjugating enzyme-binding-domain-containing protein</fullName>
    </recommendedName>
</protein>
<dbReference type="GO" id="GO:0031624">
    <property type="term" value="F:ubiquitin conjugating enzyme binding"/>
    <property type="evidence" value="ECO:0007669"/>
    <property type="project" value="TreeGrafter"/>
</dbReference>
<evidence type="ECO:0000313" key="2">
    <source>
        <dbReference type="EMBL" id="KAG0658853.1"/>
    </source>
</evidence>
<dbReference type="GO" id="GO:0000209">
    <property type="term" value="P:protein polyubiquitination"/>
    <property type="evidence" value="ECO:0007669"/>
    <property type="project" value="TreeGrafter"/>
</dbReference>
<name>A0A9P6VXS0_RHOMI</name>
<dbReference type="GO" id="GO:0005634">
    <property type="term" value="C:nucleus"/>
    <property type="evidence" value="ECO:0007669"/>
    <property type="project" value="TreeGrafter"/>
</dbReference>
<dbReference type="GO" id="GO:0030332">
    <property type="term" value="F:cyclin binding"/>
    <property type="evidence" value="ECO:0007669"/>
    <property type="project" value="TreeGrafter"/>
</dbReference>
<feature type="region of interest" description="Disordered" evidence="1">
    <location>
        <begin position="628"/>
        <end position="658"/>
    </location>
</feature>